<evidence type="ECO:0000256" key="1">
    <source>
        <dbReference type="SAM" id="MobiDB-lite"/>
    </source>
</evidence>
<name>A0A0B7C3R7_9EUPU</name>
<feature type="non-terminal residue" evidence="2">
    <location>
        <position position="113"/>
    </location>
</feature>
<proteinExistence type="predicted"/>
<gene>
    <name evidence="2" type="primary">ORF220880</name>
</gene>
<dbReference type="EMBL" id="HACG01052405">
    <property type="protein sequence ID" value="CEK99276.1"/>
    <property type="molecule type" value="Transcribed_RNA"/>
</dbReference>
<protein>
    <submittedName>
        <fullName evidence="2">Uncharacterized protein</fullName>
    </submittedName>
</protein>
<dbReference type="AlphaFoldDB" id="A0A0B7C3R7"/>
<feature type="region of interest" description="Disordered" evidence="1">
    <location>
        <begin position="13"/>
        <end position="33"/>
    </location>
</feature>
<organism evidence="2">
    <name type="scientific">Arion vulgaris</name>
    <dbReference type="NCBI Taxonomy" id="1028688"/>
    <lineage>
        <taxon>Eukaryota</taxon>
        <taxon>Metazoa</taxon>
        <taxon>Spiralia</taxon>
        <taxon>Lophotrochozoa</taxon>
        <taxon>Mollusca</taxon>
        <taxon>Gastropoda</taxon>
        <taxon>Heterobranchia</taxon>
        <taxon>Euthyneura</taxon>
        <taxon>Panpulmonata</taxon>
        <taxon>Eupulmonata</taxon>
        <taxon>Stylommatophora</taxon>
        <taxon>Helicina</taxon>
        <taxon>Arionoidea</taxon>
        <taxon>Arionidae</taxon>
        <taxon>Arion</taxon>
    </lineage>
</organism>
<reference evidence="2" key="1">
    <citation type="submission" date="2014-12" db="EMBL/GenBank/DDBJ databases">
        <title>Insight into the proteome of Arion vulgaris.</title>
        <authorList>
            <person name="Aradska J."/>
            <person name="Bulat T."/>
            <person name="Smidak R."/>
            <person name="Sarate P."/>
            <person name="Gangsoo J."/>
            <person name="Sialana F."/>
            <person name="Bilban M."/>
            <person name="Lubec G."/>
        </authorList>
    </citation>
    <scope>NUCLEOTIDE SEQUENCE</scope>
    <source>
        <tissue evidence="2">Skin</tissue>
    </source>
</reference>
<accession>A0A0B7C3R7</accession>
<feature type="non-terminal residue" evidence="2">
    <location>
        <position position="1"/>
    </location>
</feature>
<evidence type="ECO:0000313" key="2">
    <source>
        <dbReference type="EMBL" id="CEK99276.1"/>
    </source>
</evidence>
<sequence>FQQITPKLQCSTTSVLTKSSKEGTFPSNDENERRSIQGILPNFSISGHSLQPVKIQIHQSNQSNEKKIIFHLKQPQSQTQLIEGASNMTTKLNSNISSRNLRRTNTNQTTVCS</sequence>